<reference evidence="2 3" key="1">
    <citation type="submission" date="2020-08" db="EMBL/GenBank/DDBJ databases">
        <title>Novel species isolated from subtropical streams in China.</title>
        <authorList>
            <person name="Lu H."/>
        </authorList>
    </citation>
    <scope>NUCLEOTIDE SEQUENCE [LARGE SCALE GENOMIC DNA]</scope>
    <source>
        <strain evidence="2 3">LX15W</strain>
    </source>
</reference>
<dbReference type="GO" id="GO:0032259">
    <property type="term" value="P:methylation"/>
    <property type="evidence" value="ECO:0007669"/>
    <property type="project" value="UniProtKB-KW"/>
</dbReference>
<dbReference type="Proteomes" id="UP000624279">
    <property type="component" value="Unassembled WGS sequence"/>
</dbReference>
<dbReference type="Gene3D" id="3.40.50.150">
    <property type="entry name" value="Vaccinia Virus protein VP39"/>
    <property type="match status" value="1"/>
</dbReference>
<name>A0ABR6YDE1_9BURK</name>
<keyword evidence="3" id="KW-1185">Reference proteome</keyword>
<evidence type="ECO:0000259" key="1">
    <source>
        <dbReference type="Pfam" id="PF08241"/>
    </source>
</evidence>
<dbReference type="SUPFAM" id="SSF53335">
    <property type="entry name" value="S-adenosyl-L-methionine-dependent methyltransferases"/>
    <property type="match status" value="1"/>
</dbReference>
<dbReference type="PANTHER" id="PTHR42912:SF80">
    <property type="entry name" value="METHYLTRANSFERASE DOMAIN-CONTAINING PROTEIN"/>
    <property type="match status" value="1"/>
</dbReference>
<dbReference type="InterPro" id="IPR029063">
    <property type="entry name" value="SAM-dependent_MTases_sf"/>
</dbReference>
<protein>
    <submittedName>
        <fullName evidence="2">Class I SAM-dependent methyltransferase</fullName>
    </submittedName>
</protein>
<dbReference type="GO" id="GO:0008168">
    <property type="term" value="F:methyltransferase activity"/>
    <property type="evidence" value="ECO:0007669"/>
    <property type="project" value="UniProtKB-KW"/>
</dbReference>
<keyword evidence="2" id="KW-0808">Transferase</keyword>
<comment type="caution">
    <text evidence="2">The sequence shown here is derived from an EMBL/GenBank/DDBJ whole genome shotgun (WGS) entry which is preliminary data.</text>
</comment>
<dbReference type="EMBL" id="JACOGA010000011">
    <property type="protein sequence ID" value="MBC3874547.1"/>
    <property type="molecule type" value="Genomic_DNA"/>
</dbReference>
<sequence>MFQKFIAQQLAKPSGWFGRIFTARWLEKNNAGMNALTLQCLHLQSEAHLLEVGFGSGYLLEKVLRDGLCARVAGVDISHEMVAYATARFKSYIDAGRAHIQYADVEALPFSDANFTAVCSVNTLYFWPSAIAGLKECRRVLQPGGRLVLCINSKEDLALWPGHAHGFALYSLEDVTQFLHDADFDDVQISRERDKKQGVFYCLTASVKA</sequence>
<dbReference type="PANTHER" id="PTHR42912">
    <property type="entry name" value="METHYLTRANSFERASE"/>
    <property type="match status" value="1"/>
</dbReference>
<accession>A0ABR6YDE1</accession>
<organism evidence="2 3">
    <name type="scientific">Undibacterium flavidum</name>
    <dbReference type="NCBI Taxonomy" id="2762297"/>
    <lineage>
        <taxon>Bacteria</taxon>
        <taxon>Pseudomonadati</taxon>
        <taxon>Pseudomonadota</taxon>
        <taxon>Betaproteobacteria</taxon>
        <taxon>Burkholderiales</taxon>
        <taxon>Oxalobacteraceae</taxon>
        <taxon>Undibacterium</taxon>
    </lineage>
</organism>
<keyword evidence="2" id="KW-0489">Methyltransferase</keyword>
<dbReference type="RefSeq" id="WP_186942528.1">
    <property type="nucleotide sequence ID" value="NZ_JACOGA010000011.1"/>
</dbReference>
<proteinExistence type="predicted"/>
<dbReference type="Pfam" id="PF08241">
    <property type="entry name" value="Methyltransf_11"/>
    <property type="match status" value="1"/>
</dbReference>
<gene>
    <name evidence="2" type="ORF">H8K55_13190</name>
</gene>
<dbReference type="CDD" id="cd02440">
    <property type="entry name" value="AdoMet_MTases"/>
    <property type="match status" value="1"/>
</dbReference>
<evidence type="ECO:0000313" key="2">
    <source>
        <dbReference type="EMBL" id="MBC3874547.1"/>
    </source>
</evidence>
<feature type="domain" description="Methyltransferase type 11" evidence="1">
    <location>
        <begin position="50"/>
        <end position="149"/>
    </location>
</feature>
<dbReference type="InterPro" id="IPR050508">
    <property type="entry name" value="Methyltransf_Superfamily"/>
</dbReference>
<evidence type="ECO:0000313" key="3">
    <source>
        <dbReference type="Proteomes" id="UP000624279"/>
    </source>
</evidence>
<dbReference type="InterPro" id="IPR013216">
    <property type="entry name" value="Methyltransf_11"/>
</dbReference>